<protein>
    <submittedName>
        <fullName evidence="2">Uncharacterized protein</fullName>
    </submittedName>
</protein>
<feature type="compositionally biased region" description="Basic and acidic residues" evidence="1">
    <location>
        <begin position="43"/>
        <end position="64"/>
    </location>
</feature>
<evidence type="ECO:0000256" key="1">
    <source>
        <dbReference type="SAM" id="MobiDB-lite"/>
    </source>
</evidence>
<feature type="region of interest" description="Disordered" evidence="1">
    <location>
        <begin position="1"/>
        <end position="75"/>
    </location>
</feature>
<name>A0AAD5SJB5_9FUNG</name>
<proteinExistence type="predicted"/>
<evidence type="ECO:0000313" key="2">
    <source>
        <dbReference type="EMBL" id="KAJ3055920.1"/>
    </source>
</evidence>
<comment type="caution">
    <text evidence="2">The sequence shown here is derived from an EMBL/GenBank/DDBJ whole genome shotgun (WGS) entry which is preliminary data.</text>
</comment>
<evidence type="ECO:0000313" key="3">
    <source>
        <dbReference type="Proteomes" id="UP001212841"/>
    </source>
</evidence>
<reference evidence="2" key="1">
    <citation type="submission" date="2020-05" db="EMBL/GenBank/DDBJ databases">
        <title>Phylogenomic resolution of chytrid fungi.</title>
        <authorList>
            <person name="Stajich J.E."/>
            <person name="Amses K."/>
            <person name="Simmons R."/>
            <person name="Seto K."/>
            <person name="Myers J."/>
            <person name="Bonds A."/>
            <person name="Quandt C.A."/>
            <person name="Barry K."/>
            <person name="Liu P."/>
            <person name="Grigoriev I."/>
            <person name="Longcore J.E."/>
            <person name="James T.Y."/>
        </authorList>
    </citation>
    <scope>NUCLEOTIDE SEQUENCE</scope>
    <source>
        <strain evidence="2">JEL0318</strain>
    </source>
</reference>
<dbReference type="EMBL" id="JADGJD010000053">
    <property type="protein sequence ID" value="KAJ3055920.1"/>
    <property type="molecule type" value="Genomic_DNA"/>
</dbReference>
<gene>
    <name evidence="2" type="ORF">HK097_008729</name>
</gene>
<accession>A0AAD5SJB5</accession>
<dbReference type="Proteomes" id="UP001212841">
    <property type="component" value="Unassembled WGS sequence"/>
</dbReference>
<organism evidence="2 3">
    <name type="scientific">Rhizophlyctis rosea</name>
    <dbReference type="NCBI Taxonomy" id="64517"/>
    <lineage>
        <taxon>Eukaryota</taxon>
        <taxon>Fungi</taxon>
        <taxon>Fungi incertae sedis</taxon>
        <taxon>Chytridiomycota</taxon>
        <taxon>Chytridiomycota incertae sedis</taxon>
        <taxon>Chytridiomycetes</taxon>
        <taxon>Rhizophlyctidales</taxon>
        <taxon>Rhizophlyctidaceae</taxon>
        <taxon>Rhizophlyctis</taxon>
    </lineage>
</organism>
<sequence>MDRRLTRSRAKDIANEVPVHPDVAPTNEEAPTQTTKALKSRKREPEQPKQPEHDDTQQEEDAHKDKKAKSMAASSSIKSIPVLKVGDTIPDVELLDDEGKSTLEPSSSSIPVLIPLDALSKLAVFAIIMKRQGLQLLTLVLAKKN</sequence>
<dbReference type="AlphaFoldDB" id="A0AAD5SJB5"/>
<keyword evidence="3" id="KW-1185">Reference proteome</keyword>
<feature type="compositionally biased region" description="Basic and acidic residues" evidence="1">
    <location>
        <begin position="1"/>
        <end position="14"/>
    </location>
</feature>